<dbReference type="Proteomes" id="UP000077667">
    <property type="component" value="Chromosome"/>
</dbReference>
<protein>
    <recommendedName>
        <fullName evidence="4">Lipoprotein</fullName>
    </recommendedName>
</protein>
<reference evidence="2 3" key="1">
    <citation type="submission" date="2016-05" db="EMBL/GenBank/DDBJ databases">
        <title>Niabella ginsenosidivorans BS26 whole genome sequencing.</title>
        <authorList>
            <person name="Im W.T."/>
            <person name="Siddiqi M.Z."/>
        </authorList>
    </citation>
    <scope>NUCLEOTIDE SEQUENCE [LARGE SCALE GENOMIC DNA]</scope>
    <source>
        <strain evidence="2 3">BS26</strain>
    </source>
</reference>
<dbReference type="AlphaFoldDB" id="A0A1A9HYS1"/>
<keyword evidence="3" id="KW-1185">Reference proteome</keyword>
<evidence type="ECO:0000313" key="2">
    <source>
        <dbReference type="EMBL" id="ANH79939.1"/>
    </source>
</evidence>
<evidence type="ECO:0008006" key="4">
    <source>
        <dbReference type="Google" id="ProtNLM"/>
    </source>
</evidence>
<feature type="compositionally biased region" description="Polar residues" evidence="1">
    <location>
        <begin position="32"/>
        <end position="41"/>
    </location>
</feature>
<accession>A0A1A9HYS1</accession>
<feature type="region of interest" description="Disordered" evidence="1">
    <location>
        <begin position="23"/>
        <end position="55"/>
    </location>
</feature>
<name>A0A1A9HYS1_9BACT</name>
<organism evidence="2 3">
    <name type="scientific">Niabella ginsenosidivorans</name>
    <dbReference type="NCBI Taxonomy" id="1176587"/>
    <lineage>
        <taxon>Bacteria</taxon>
        <taxon>Pseudomonadati</taxon>
        <taxon>Bacteroidota</taxon>
        <taxon>Chitinophagia</taxon>
        <taxon>Chitinophagales</taxon>
        <taxon>Chitinophagaceae</taxon>
        <taxon>Niabella</taxon>
    </lineage>
</organism>
<gene>
    <name evidence="2" type="ORF">A8C56_02165</name>
</gene>
<dbReference type="OrthoDB" id="1255149at2"/>
<dbReference type="PROSITE" id="PS51257">
    <property type="entry name" value="PROKAR_LIPOPROTEIN"/>
    <property type="match status" value="1"/>
</dbReference>
<dbReference type="RefSeq" id="WP_067751432.1">
    <property type="nucleotide sequence ID" value="NZ_CP015772.1"/>
</dbReference>
<dbReference type="KEGG" id="nia:A8C56_02165"/>
<dbReference type="STRING" id="1176587.A8C56_02165"/>
<dbReference type="EMBL" id="CP015772">
    <property type="protein sequence ID" value="ANH79939.1"/>
    <property type="molecule type" value="Genomic_DNA"/>
</dbReference>
<evidence type="ECO:0000313" key="3">
    <source>
        <dbReference type="Proteomes" id="UP000077667"/>
    </source>
</evidence>
<sequence length="167" mass="18131">MIIRIFVVSLGLLLLTACKNPEAKKPEVPADSTVNADTSNPVAAPPENKDTSTVADIHSNNDSVIYLNASGRLSDLTVDIKKDYQRVYISVPVNDTKKLNAVLKPEGKNRNVRFNQIELPDKKTDGPFGLSVAYSTKKNGTYGLIIGRNNMAEGTVKGPVNVHIVLE</sequence>
<proteinExistence type="predicted"/>
<evidence type="ECO:0000256" key="1">
    <source>
        <dbReference type="SAM" id="MobiDB-lite"/>
    </source>
</evidence>